<dbReference type="Proteomes" id="UP000248857">
    <property type="component" value="Unassembled WGS sequence"/>
</dbReference>
<proteinExistence type="predicted"/>
<gene>
    <name evidence="2" type="ORF">C1752_03748</name>
</gene>
<dbReference type="Gene3D" id="3.40.50.10610">
    <property type="entry name" value="ABC-type transport auxiliary lipoprotein component"/>
    <property type="match status" value="1"/>
</dbReference>
<organism evidence="2 3">
    <name type="scientific">Acaryochloris thomasi RCC1774</name>
    <dbReference type="NCBI Taxonomy" id="1764569"/>
    <lineage>
        <taxon>Bacteria</taxon>
        <taxon>Bacillati</taxon>
        <taxon>Cyanobacteriota</taxon>
        <taxon>Cyanophyceae</taxon>
        <taxon>Acaryochloridales</taxon>
        <taxon>Acaryochloridaceae</taxon>
        <taxon>Acaryochloris</taxon>
        <taxon>Acaryochloris thomasi</taxon>
    </lineage>
</organism>
<dbReference type="InterPro" id="IPR005534">
    <property type="entry name" value="Curli_assmbl/transp-comp_CsgG"/>
</dbReference>
<dbReference type="AlphaFoldDB" id="A0A2W1JGB5"/>
<dbReference type="EMBL" id="PQWO01000010">
    <property type="protein sequence ID" value="PZD72456.1"/>
    <property type="molecule type" value="Genomic_DNA"/>
</dbReference>
<keyword evidence="3" id="KW-1185">Reference proteome</keyword>
<accession>A0A2W1JGB5</accession>
<comment type="caution">
    <text evidence="2">The sequence shown here is derived from an EMBL/GenBank/DDBJ whole genome shotgun (WGS) entry which is preliminary data.</text>
</comment>
<evidence type="ECO:0000313" key="2">
    <source>
        <dbReference type="EMBL" id="PZD72456.1"/>
    </source>
</evidence>
<dbReference type="Pfam" id="PF03783">
    <property type="entry name" value="CsgG"/>
    <property type="match status" value="1"/>
</dbReference>
<protein>
    <submittedName>
        <fullName evidence="2">Uncharacterized protein</fullName>
    </submittedName>
</protein>
<sequence length="225" mass="23704">MPTHIAARIGLGILLLTGPLLSPTLQTVVAQESPDSRQQIAVVDFSYGDTRSPHYASYKNVGVSKGVSARMVEALAAEDAFIVVDPNRVQQALATLNLTGPLTQADAISLGENLSADVVITGTITEFKAEQACVGGQCSPETKAQINIESSMIEVDSGNVATRRSNVSMTREQSGDVPSPSGGLGVESEPNSNVLDDVVDKAIANIVKGLMGEPDSIELRRRVYP</sequence>
<dbReference type="GO" id="GO:0030288">
    <property type="term" value="C:outer membrane-bounded periplasmic space"/>
    <property type="evidence" value="ECO:0007669"/>
    <property type="project" value="InterPro"/>
</dbReference>
<evidence type="ECO:0000313" key="3">
    <source>
        <dbReference type="Proteomes" id="UP000248857"/>
    </source>
</evidence>
<name>A0A2W1JGB5_9CYAN</name>
<dbReference type="RefSeq" id="WP_110987139.1">
    <property type="nucleotide sequence ID" value="NZ_CAWNWM010000010.1"/>
</dbReference>
<evidence type="ECO:0000256" key="1">
    <source>
        <dbReference type="SAM" id="MobiDB-lite"/>
    </source>
</evidence>
<reference evidence="2 3" key="1">
    <citation type="journal article" date="2018" name="Sci. Rep.">
        <title>A novel species of the marine cyanobacterium Acaryochloris with a unique pigment content and lifestyle.</title>
        <authorList>
            <person name="Partensky F."/>
            <person name="Six C."/>
            <person name="Ratin M."/>
            <person name="Garczarek L."/>
            <person name="Vaulot D."/>
            <person name="Probert I."/>
            <person name="Calteau A."/>
            <person name="Gourvil P."/>
            <person name="Marie D."/>
            <person name="Grebert T."/>
            <person name="Bouchier C."/>
            <person name="Le Panse S."/>
            <person name="Gachenot M."/>
            <person name="Rodriguez F."/>
            <person name="Garrido J.L."/>
        </authorList>
    </citation>
    <scope>NUCLEOTIDE SEQUENCE [LARGE SCALE GENOMIC DNA]</scope>
    <source>
        <strain evidence="2 3">RCC1774</strain>
    </source>
</reference>
<feature type="region of interest" description="Disordered" evidence="1">
    <location>
        <begin position="165"/>
        <end position="191"/>
    </location>
</feature>